<evidence type="ECO:0000256" key="1">
    <source>
        <dbReference type="SAM" id="Phobius"/>
    </source>
</evidence>
<dbReference type="GO" id="GO:0003676">
    <property type="term" value="F:nucleic acid binding"/>
    <property type="evidence" value="ECO:0007669"/>
    <property type="project" value="InterPro"/>
</dbReference>
<proteinExistence type="predicted"/>
<dbReference type="Gene3D" id="3.40.50.300">
    <property type="entry name" value="P-loop containing nucleotide triphosphate hydrolases"/>
    <property type="match status" value="1"/>
</dbReference>
<gene>
    <name evidence="3" type="ORF">MBJ925_LOCUS21700</name>
    <name evidence="4" type="ORF">SMN809_LOCUS10429</name>
</gene>
<evidence type="ECO:0000259" key="2">
    <source>
        <dbReference type="Pfam" id="PF00270"/>
    </source>
</evidence>
<dbReference type="Proteomes" id="UP000676336">
    <property type="component" value="Unassembled WGS sequence"/>
</dbReference>
<feature type="non-terminal residue" evidence="3">
    <location>
        <position position="1"/>
    </location>
</feature>
<dbReference type="AlphaFoldDB" id="A0A816TCI6"/>
<dbReference type="Pfam" id="PF00270">
    <property type="entry name" value="DEAD"/>
    <property type="match status" value="1"/>
</dbReference>
<feature type="transmembrane region" description="Helical" evidence="1">
    <location>
        <begin position="28"/>
        <end position="46"/>
    </location>
</feature>
<dbReference type="SUPFAM" id="SSF52540">
    <property type="entry name" value="P-loop containing nucleoside triphosphate hydrolases"/>
    <property type="match status" value="1"/>
</dbReference>
<evidence type="ECO:0000313" key="5">
    <source>
        <dbReference type="Proteomes" id="UP000663824"/>
    </source>
</evidence>
<name>A0A816TCI6_9BILA</name>
<dbReference type="InterPro" id="IPR027417">
    <property type="entry name" value="P-loop_NTPase"/>
</dbReference>
<keyword evidence="1" id="KW-0812">Transmembrane</keyword>
<organism evidence="3 5">
    <name type="scientific">Rotaria magnacalcarata</name>
    <dbReference type="NCBI Taxonomy" id="392030"/>
    <lineage>
        <taxon>Eukaryota</taxon>
        <taxon>Metazoa</taxon>
        <taxon>Spiralia</taxon>
        <taxon>Gnathifera</taxon>
        <taxon>Rotifera</taxon>
        <taxon>Eurotatoria</taxon>
        <taxon>Bdelloidea</taxon>
        <taxon>Philodinida</taxon>
        <taxon>Philodinidae</taxon>
        <taxon>Rotaria</taxon>
    </lineage>
</organism>
<dbReference type="EMBL" id="CAJNRE010011006">
    <property type="protein sequence ID" value="CAF2097683.1"/>
    <property type="molecule type" value="Genomic_DNA"/>
</dbReference>
<protein>
    <recommendedName>
        <fullName evidence="2">DEAD/DEAH-box helicase domain-containing protein</fullName>
    </recommendedName>
</protein>
<dbReference type="Proteomes" id="UP000663824">
    <property type="component" value="Unassembled WGS sequence"/>
</dbReference>
<keyword evidence="1" id="KW-1133">Transmembrane helix</keyword>
<feature type="domain" description="DEAD/DEAH-box helicase" evidence="2">
    <location>
        <begin position="49"/>
        <end position="96"/>
    </location>
</feature>
<evidence type="ECO:0000313" key="3">
    <source>
        <dbReference type="EMBL" id="CAF2097683.1"/>
    </source>
</evidence>
<reference evidence="3" key="1">
    <citation type="submission" date="2021-02" db="EMBL/GenBank/DDBJ databases">
        <authorList>
            <person name="Nowell W R."/>
        </authorList>
    </citation>
    <scope>NUCLEOTIDE SEQUENCE</scope>
</reference>
<dbReference type="EMBL" id="CAJOBI010003553">
    <property type="protein sequence ID" value="CAF3972983.1"/>
    <property type="molecule type" value="Genomic_DNA"/>
</dbReference>
<sequence>MRRNDTTNAQTSPEDVHALRFENNNIVLHKYLFIYINSYIFVYIYYRLTGTGKILDFLLPALIHIDNQPQLKTASQCPKALILPPTRELAMQIHQE</sequence>
<keyword evidence="1" id="KW-0472">Membrane</keyword>
<evidence type="ECO:0000313" key="4">
    <source>
        <dbReference type="EMBL" id="CAF3972983.1"/>
    </source>
</evidence>
<dbReference type="GO" id="GO:0005524">
    <property type="term" value="F:ATP binding"/>
    <property type="evidence" value="ECO:0007669"/>
    <property type="project" value="InterPro"/>
</dbReference>
<dbReference type="InterPro" id="IPR011545">
    <property type="entry name" value="DEAD/DEAH_box_helicase_dom"/>
</dbReference>
<comment type="caution">
    <text evidence="3">The sequence shown here is derived from an EMBL/GenBank/DDBJ whole genome shotgun (WGS) entry which is preliminary data.</text>
</comment>
<accession>A0A816TCI6</accession>